<evidence type="ECO:0008006" key="3">
    <source>
        <dbReference type="Google" id="ProtNLM"/>
    </source>
</evidence>
<gene>
    <name evidence="1" type="ORF">THSYN_09235</name>
</gene>
<accession>A0A2K8U6A2</accession>
<dbReference type="AlphaFoldDB" id="A0A2K8U6A2"/>
<proteinExistence type="predicted"/>
<reference evidence="1 2" key="1">
    <citation type="submission" date="2017-03" db="EMBL/GenBank/DDBJ databases">
        <title>Complete genome sequence of Candidatus 'Thiodictyon syntrophicum' sp. nov. strain Cad16T, a photolithoautotroph purple sulfur bacterium isolated from an alpine meromictic lake.</title>
        <authorList>
            <person name="Luedin S.M."/>
            <person name="Pothier J.F."/>
            <person name="Danza F."/>
            <person name="Storelli N."/>
            <person name="Wittwer M."/>
            <person name="Tonolla M."/>
        </authorList>
    </citation>
    <scope>NUCLEOTIDE SEQUENCE [LARGE SCALE GENOMIC DNA]</scope>
    <source>
        <strain evidence="1 2">Cad16T</strain>
    </source>
</reference>
<name>A0A2K8U6A2_9GAMM</name>
<dbReference type="InterPro" id="IPR011330">
    <property type="entry name" value="Glyco_hydro/deAcase_b/a-brl"/>
</dbReference>
<sequence length="332" mass="37130">MTIDVEADIAGGIESYSDGFRPVIDQQVACNIDGHSEGLGFIIRTLRERGLRATFFVEAAQANYFGPAAMGRYVDLLLSAAQDVQLHVHPCWFSYHNGVPDLQQLPGDSCAALAEPVLEDFFARSIATFRDWTGGQPLAVRTGSFRTGRNVYRVMKRLGIPLSSNLCIGLSEPAEPDYRLPGGCRLIEGVREYPLTSFLDRRGLGSARFRPLQVRSCSSLEMIAILDGAQAAGYETVVILTHPFEFVKSATEKNRNAWTHEMLITNRTVRARLRRLCDYLVKHEERFEVCTFADLASRPPTSVRPVRPLHGSPVLSWLRTLENGFSDRVKWL</sequence>
<organism evidence="1 2">
    <name type="scientific">Candidatus Thiodictyon syntrophicum</name>
    <dbReference type="NCBI Taxonomy" id="1166950"/>
    <lineage>
        <taxon>Bacteria</taxon>
        <taxon>Pseudomonadati</taxon>
        <taxon>Pseudomonadota</taxon>
        <taxon>Gammaproteobacteria</taxon>
        <taxon>Chromatiales</taxon>
        <taxon>Chromatiaceae</taxon>
        <taxon>Thiodictyon</taxon>
    </lineage>
</organism>
<dbReference type="GO" id="GO:0005975">
    <property type="term" value="P:carbohydrate metabolic process"/>
    <property type="evidence" value="ECO:0007669"/>
    <property type="project" value="InterPro"/>
</dbReference>
<evidence type="ECO:0000313" key="1">
    <source>
        <dbReference type="EMBL" id="AUB81120.1"/>
    </source>
</evidence>
<dbReference type="SUPFAM" id="SSF88713">
    <property type="entry name" value="Glycoside hydrolase/deacetylase"/>
    <property type="match status" value="1"/>
</dbReference>
<protein>
    <recommendedName>
        <fullName evidence="3">Polysaccharide deacetylase</fullName>
    </recommendedName>
</protein>
<dbReference type="EMBL" id="CP020370">
    <property type="protein sequence ID" value="AUB81120.1"/>
    <property type="molecule type" value="Genomic_DNA"/>
</dbReference>
<evidence type="ECO:0000313" key="2">
    <source>
        <dbReference type="Proteomes" id="UP000232638"/>
    </source>
</evidence>
<dbReference type="Proteomes" id="UP000232638">
    <property type="component" value="Chromosome"/>
</dbReference>
<dbReference type="Gene3D" id="3.20.20.370">
    <property type="entry name" value="Glycoside hydrolase/deacetylase"/>
    <property type="match status" value="1"/>
</dbReference>
<keyword evidence="2" id="KW-1185">Reference proteome</keyword>
<dbReference type="KEGG" id="tsy:THSYN_09235"/>